<organism evidence="1 2">
    <name type="scientific">Allacma fusca</name>
    <dbReference type="NCBI Taxonomy" id="39272"/>
    <lineage>
        <taxon>Eukaryota</taxon>
        <taxon>Metazoa</taxon>
        <taxon>Ecdysozoa</taxon>
        <taxon>Arthropoda</taxon>
        <taxon>Hexapoda</taxon>
        <taxon>Collembola</taxon>
        <taxon>Symphypleona</taxon>
        <taxon>Sminthuridae</taxon>
        <taxon>Allacma</taxon>
    </lineage>
</organism>
<accession>A0A8J2NY15</accession>
<reference evidence="1" key="1">
    <citation type="submission" date="2021-06" db="EMBL/GenBank/DDBJ databases">
        <authorList>
            <person name="Hodson N. C."/>
            <person name="Mongue J. A."/>
            <person name="Jaron S. K."/>
        </authorList>
    </citation>
    <scope>NUCLEOTIDE SEQUENCE</scope>
</reference>
<dbReference type="EMBL" id="CAJVCH010055346">
    <property type="protein sequence ID" value="CAG7718695.1"/>
    <property type="molecule type" value="Genomic_DNA"/>
</dbReference>
<gene>
    <name evidence="1" type="ORF">AFUS01_LOCUS8068</name>
</gene>
<name>A0A8J2NY15_9HEXA</name>
<keyword evidence="2" id="KW-1185">Reference proteome</keyword>
<evidence type="ECO:0000313" key="1">
    <source>
        <dbReference type="EMBL" id="CAG7718695.1"/>
    </source>
</evidence>
<proteinExistence type="predicted"/>
<dbReference type="AlphaFoldDB" id="A0A8J2NY15"/>
<protein>
    <submittedName>
        <fullName evidence="1">Uncharacterized protein</fullName>
    </submittedName>
</protein>
<dbReference type="Proteomes" id="UP000708208">
    <property type="component" value="Unassembled WGS sequence"/>
</dbReference>
<feature type="non-terminal residue" evidence="1">
    <location>
        <position position="1"/>
    </location>
</feature>
<comment type="caution">
    <text evidence="1">The sequence shown here is derived from an EMBL/GenBank/DDBJ whole genome shotgun (WGS) entry which is preliminary data.</text>
</comment>
<sequence>RTTVLLPSSFKLSAAAQLSHSVEQARLCQCSFLSSLSAPFIIKPFPGVLIPVQGKQ</sequence>
<evidence type="ECO:0000313" key="2">
    <source>
        <dbReference type="Proteomes" id="UP000708208"/>
    </source>
</evidence>